<dbReference type="InterPro" id="IPR002195">
    <property type="entry name" value="Dihydroorotase_CS"/>
</dbReference>
<keyword evidence="3" id="KW-0378">Hydrolase</keyword>
<feature type="domain" description="Amidohydrolase-related" evidence="4">
    <location>
        <begin position="49"/>
        <end position="359"/>
    </location>
</feature>
<organism evidence="5 6">
    <name type="scientific">Methanoculleus taiwanensis</name>
    <dbReference type="NCBI Taxonomy" id="1550565"/>
    <lineage>
        <taxon>Archaea</taxon>
        <taxon>Methanobacteriati</taxon>
        <taxon>Methanobacteriota</taxon>
        <taxon>Stenosarchaea group</taxon>
        <taxon>Methanomicrobia</taxon>
        <taxon>Methanomicrobiales</taxon>
        <taxon>Methanomicrobiaceae</taxon>
        <taxon>Methanoculleus</taxon>
    </lineage>
</organism>
<dbReference type="AlphaFoldDB" id="A0A498GY92"/>
<dbReference type="SUPFAM" id="SSF51556">
    <property type="entry name" value="Metallo-dependent hydrolases"/>
    <property type="match status" value="1"/>
</dbReference>
<keyword evidence="2" id="KW-0479">Metal-binding</keyword>
<dbReference type="RefSeq" id="WP_128694627.1">
    <property type="nucleotide sequence ID" value="NZ_LHQS01000003.1"/>
</dbReference>
<dbReference type="InterPro" id="IPR006680">
    <property type="entry name" value="Amidohydro-rel"/>
</dbReference>
<dbReference type="GO" id="GO:0046872">
    <property type="term" value="F:metal ion binding"/>
    <property type="evidence" value="ECO:0007669"/>
    <property type="project" value="UniProtKB-KW"/>
</dbReference>
<dbReference type="GO" id="GO:0006145">
    <property type="term" value="P:purine nucleobase catabolic process"/>
    <property type="evidence" value="ECO:0007669"/>
    <property type="project" value="TreeGrafter"/>
</dbReference>
<dbReference type="Gene3D" id="3.20.20.140">
    <property type="entry name" value="Metal-dependent hydrolases"/>
    <property type="match status" value="1"/>
</dbReference>
<dbReference type="PANTHER" id="PTHR43668">
    <property type="entry name" value="ALLANTOINASE"/>
    <property type="match status" value="1"/>
</dbReference>
<dbReference type="PROSITE" id="PS00483">
    <property type="entry name" value="DIHYDROOROTASE_2"/>
    <property type="match status" value="1"/>
</dbReference>
<dbReference type="EMBL" id="LHQS01000003">
    <property type="protein sequence ID" value="RXE55443.1"/>
    <property type="molecule type" value="Genomic_DNA"/>
</dbReference>
<dbReference type="Proteomes" id="UP000290932">
    <property type="component" value="Unassembled WGS sequence"/>
</dbReference>
<evidence type="ECO:0000256" key="1">
    <source>
        <dbReference type="ARBA" id="ARBA00001947"/>
    </source>
</evidence>
<dbReference type="Pfam" id="PF01979">
    <property type="entry name" value="Amidohydro_1"/>
    <property type="match status" value="1"/>
</dbReference>
<dbReference type="InterPro" id="IPR032466">
    <property type="entry name" value="Metal_Hydrolase"/>
</dbReference>
<dbReference type="OrthoDB" id="50279at2157"/>
<dbReference type="InterPro" id="IPR011059">
    <property type="entry name" value="Metal-dep_hydrolase_composite"/>
</dbReference>
<evidence type="ECO:0000313" key="6">
    <source>
        <dbReference type="Proteomes" id="UP000290932"/>
    </source>
</evidence>
<reference evidence="5 6" key="1">
    <citation type="journal article" date="2015" name="Int. J. Syst. Evol. Microbiol.">
        <title>Methanoculleus taiwanensis sp. nov., a methanogen isolated from deep marine sediment at the deformation front area near Taiwan.</title>
        <authorList>
            <person name="Weng C.Y."/>
            <person name="Chen S.C."/>
            <person name="Lai M.C."/>
            <person name="Wu S.Y."/>
            <person name="Lin S."/>
            <person name="Yang T.F."/>
            <person name="Chen P.C."/>
        </authorList>
    </citation>
    <scope>NUCLEOTIDE SEQUENCE [LARGE SCALE GENOMIC DNA]</scope>
    <source>
        <strain evidence="5 6">CYW4</strain>
    </source>
</reference>
<gene>
    <name evidence="5" type="ORF">ABH15_11940</name>
</gene>
<evidence type="ECO:0000259" key="4">
    <source>
        <dbReference type="Pfam" id="PF01979"/>
    </source>
</evidence>
<dbReference type="PANTHER" id="PTHR43668:SF2">
    <property type="entry name" value="ALLANTOINASE"/>
    <property type="match status" value="1"/>
</dbReference>
<dbReference type="GO" id="GO:0004038">
    <property type="term" value="F:allantoinase activity"/>
    <property type="evidence" value="ECO:0007669"/>
    <property type="project" value="TreeGrafter"/>
</dbReference>
<comment type="cofactor">
    <cofactor evidence="1">
        <name>Zn(2+)</name>
        <dbReference type="ChEBI" id="CHEBI:29105"/>
    </cofactor>
</comment>
<evidence type="ECO:0000256" key="3">
    <source>
        <dbReference type="ARBA" id="ARBA00022801"/>
    </source>
</evidence>
<dbReference type="InterPro" id="IPR050138">
    <property type="entry name" value="DHOase/Allantoinase_Hydrolase"/>
</dbReference>
<dbReference type="SUPFAM" id="SSF51338">
    <property type="entry name" value="Composite domain of metallo-dependent hydrolases"/>
    <property type="match status" value="1"/>
</dbReference>
<dbReference type="GO" id="GO:0005737">
    <property type="term" value="C:cytoplasm"/>
    <property type="evidence" value="ECO:0007669"/>
    <property type="project" value="TreeGrafter"/>
</dbReference>
<keyword evidence="6" id="KW-1185">Reference proteome</keyword>
<accession>A0A498GY92</accession>
<evidence type="ECO:0000256" key="2">
    <source>
        <dbReference type="ARBA" id="ARBA00022723"/>
    </source>
</evidence>
<comment type="caution">
    <text evidence="5">The sequence shown here is derived from an EMBL/GenBank/DDBJ whole genome shotgun (WGS) entry which is preliminary data.</text>
</comment>
<evidence type="ECO:0000313" key="5">
    <source>
        <dbReference type="EMBL" id="RXE55443.1"/>
    </source>
</evidence>
<dbReference type="NCBIfam" id="TIGR00857">
    <property type="entry name" value="pyrC_multi"/>
    <property type="match status" value="1"/>
</dbReference>
<name>A0A498GY92_9EURY</name>
<proteinExistence type="predicted"/>
<sequence>MTRPVDLLLENVTLPDGRIADVAIDRGIVRHVGAPLRAYESVDCSRLICMPGAIDMHVHMRGGEQAYKEDFASGTASAVAGGVTVVVDQPNTIPPLTTGERITARIRDAAEHAVCGFAVNAGVTADADLEGMWRAGALAFGETFAAPSSYGEALSPEELSGALQRIARIGGVATIHAEEIVSGKLPQTLADHDRMRPADGEARAVAIVGGLAPPGSRIHFCHLSTAAAVKTARGSVEVTPHHLFLSRERFDPEDAAGKVNPPLRSETDRRHLWSCWEKIDVVASDHAPHTAEEKRRALAEAPSGIPGVETMAPLLMAAVQKREISRISVMEKTSWTPAVLLGIPVAGFAPGDRADYALYPREIASVDPDALHSRAGWSPYAGYEAVFPVEVIMQGVRAYKDGDHLAALPRWYPGDGYNIPENKY</sequence>
<protein>
    <submittedName>
        <fullName evidence="5">Dihydroorotase</fullName>
    </submittedName>
</protein>